<reference evidence="6" key="1">
    <citation type="submission" date="2025-08" db="UniProtKB">
        <authorList>
            <consortium name="RefSeq"/>
        </authorList>
    </citation>
    <scope>IDENTIFICATION</scope>
</reference>
<evidence type="ECO:0000313" key="6">
    <source>
        <dbReference type="RefSeq" id="XP_026731030.1"/>
    </source>
</evidence>
<dbReference type="InParanoid" id="A0A7E5VRR9"/>
<dbReference type="InterPro" id="IPR053308">
    <property type="entry name" value="Vago-like"/>
</dbReference>
<evidence type="ECO:0000256" key="1">
    <source>
        <dbReference type="ARBA" id="ARBA00004613"/>
    </source>
</evidence>
<dbReference type="CTD" id="318146"/>
<evidence type="ECO:0000256" key="2">
    <source>
        <dbReference type="ARBA" id="ARBA00022525"/>
    </source>
</evidence>
<dbReference type="AlphaFoldDB" id="A0A7E5VRR9"/>
<feature type="chain" id="PRO_5028803049" evidence="3">
    <location>
        <begin position="20"/>
        <end position="112"/>
    </location>
</feature>
<dbReference type="GO" id="GO:0005576">
    <property type="term" value="C:extracellular region"/>
    <property type="evidence" value="ECO:0007669"/>
    <property type="project" value="UniProtKB-SubCell"/>
</dbReference>
<keyword evidence="3" id="KW-0732">Signal</keyword>
<dbReference type="KEGG" id="tnl:113496112"/>
<dbReference type="InterPro" id="IPR029277">
    <property type="entry name" value="SVWC_dom"/>
</dbReference>
<keyword evidence="5" id="KW-1185">Reference proteome</keyword>
<sequence length="112" mass="12439">MKMVSKILVFAFIVCTASAARWVAKLPPIPPEFAGKQGCYIKEINTVVPFGARVTPLRLCYEITCDQHEIQYASCGVVATDDPLCHMTEVDLSKPYPACCPDVWCELDNKLN</sequence>
<accession>A0A7E5VRR9</accession>
<dbReference type="PANTHER" id="PTHR39957:SF1">
    <property type="entry name" value="AT09846P1-RELATED"/>
    <property type="match status" value="1"/>
</dbReference>
<dbReference type="Proteomes" id="UP000322000">
    <property type="component" value="Chromosome 7"/>
</dbReference>
<evidence type="ECO:0000259" key="4">
    <source>
        <dbReference type="SMART" id="SM01318"/>
    </source>
</evidence>
<evidence type="ECO:0000313" key="5">
    <source>
        <dbReference type="Proteomes" id="UP000322000"/>
    </source>
</evidence>
<dbReference type="GeneID" id="113496112"/>
<dbReference type="RefSeq" id="XP_026731030.1">
    <property type="nucleotide sequence ID" value="XM_026875229.1"/>
</dbReference>
<evidence type="ECO:0000256" key="3">
    <source>
        <dbReference type="SAM" id="SignalP"/>
    </source>
</evidence>
<organism evidence="5 6">
    <name type="scientific">Trichoplusia ni</name>
    <name type="common">Cabbage looper</name>
    <dbReference type="NCBI Taxonomy" id="7111"/>
    <lineage>
        <taxon>Eukaryota</taxon>
        <taxon>Metazoa</taxon>
        <taxon>Ecdysozoa</taxon>
        <taxon>Arthropoda</taxon>
        <taxon>Hexapoda</taxon>
        <taxon>Insecta</taxon>
        <taxon>Pterygota</taxon>
        <taxon>Neoptera</taxon>
        <taxon>Endopterygota</taxon>
        <taxon>Lepidoptera</taxon>
        <taxon>Glossata</taxon>
        <taxon>Ditrysia</taxon>
        <taxon>Noctuoidea</taxon>
        <taxon>Noctuidae</taxon>
        <taxon>Plusiinae</taxon>
        <taxon>Trichoplusia</taxon>
    </lineage>
</organism>
<name>A0A7E5VRR9_TRINI</name>
<dbReference type="SMART" id="SM01318">
    <property type="entry name" value="SVWC"/>
    <property type="match status" value="1"/>
</dbReference>
<feature type="signal peptide" evidence="3">
    <location>
        <begin position="1"/>
        <end position="19"/>
    </location>
</feature>
<dbReference type="FunCoup" id="A0A7E5VRR9">
    <property type="interactions" value="29"/>
</dbReference>
<dbReference type="OrthoDB" id="6761907at2759"/>
<proteinExistence type="predicted"/>
<dbReference type="Pfam" id="PF15430">
    <property type="entry name" value="SVWC"/>
    <property type="match status" value="1"/>
</dbReference>
<keyword evidence="2" id="KW-0964">Secreted</keyword>
<feature type="domain" description="Single" evidence="4">
    <location>
        <begin position="39"/>
        <end position="105"/>
    </location>
</feature>
<gene>
    <name evidence="6" type="primary">LOC113496112</name>
</gene>
<comment type="subcellular location">
    <subcellularLocation>
        <location evidence="1">Secreted</location>
    </subcellularLocation>
</comment>
<dbReference type="PANTHER" id="PTHR39957">
    <property type="entry name" value="AT09846P1-RELATED"/>
    <property type="match status" value="1"/>
</dbReference>
<protein>
    <submittedName>
        <fullName evidence="6">Uncharacterized protein LOC113496112</fullName>
    </submittedName>
</protein>